<dbReference type="EMBL" id="VSSQ01031426">
    <property type="protein sequence ID" value="MPM82308.1"/>
    <property type="molecule type" value="Genomic_DNA"/>
</dbReference>
<reference evidence="1" key="1">
    <citation type="submission" date="2019-08" db="EMBL/GenBank/DDBJ databases">
        <authorList>
            <person name="Kucharzyk K."/>
            <person name="Murdoch R.W."/>
            <person name="Higgins S."/>
            <person name="Loffler F."/>
        </authorList>
    </citation>
    <scope>NUCLEOTIDE SEQUENCE</scope>
</reference>
<dbReference type="PANTHER" id="PTHR30041:SF8">
    <property type="entry name" value="PROTEIN YFFB"/>
    <property type="match status" value="1"/>
</dbReference>
<dbReference type="Gene3D" id="3.40.30.10">
    <property type="entry name" value="Glutaredoxin"/>
    <property type="match status" value="1"/>
</dbReference>
<gene>
    <name evidence="1" type="ORF">SDC9_129369</name>
</gene>
<evidence type="ECO:0008006" key="2">
    <source>
        <dbReference type="Google" id="ProtNLM"/>
    </source>
</evidence>
<name>A0A645CZN1_9ZZZZ</name>
<sequence>MSIQLYVYKRNFDVQKAERYFKERKIPYQAVDLKKHRLGRRELELFARGRGVKAIINIEDEEVRSHPIAYAPNEQIMLDYLMENPQFLISPIIRNGQKVVVGFEEAAIQSLVTG</sequence>
<organism evidence="1">
    <name type="scientific">bioreactor metagenome</name>
    <dbReference type="NCBI Taxonomy" id="1076179"/>
    <lineage>
        <taxon>unclassified sequences</taxon>
        <taxon>metagenomes</taxon>
        <taxon>ecological metagenomes</taxon>
    </lineage>
</organism>
<dbReference type="AlphaFoldDB" id="A0A645CZN1"/>
<dbReference type="InterPro" id="IPR036249">
    <property type="entry name" value="Thioredoxin-like_sf"/>
</dbReference>
<proteinExistence type="predicted"/>
<dbReference type="PROSITE" id="PS51353">
    <property type="entry name" value="ARSC"/>
    <property type="match status" value="1"/>
</dbReference>
<dbReference type="PANTHER" id="PTHR30041">
    <property type="entry name" value="ARSENATE REDUCTASE"/>
    <property type="match status" value="1"/>
</dbReference>
<dbReference type="InterPro" id="IPR006660">
    <property type="entry name" value="Arsenate_reductase-like"/>
</dbReference>
<evidence type="ECO:0000313" key="1">
    <source>
        <dbReference type="EMBL" id="MPM82308.1"/>
    </source>
</evidence>
<accession>A0A645CZN1</accession>
<dbReference type="SUPFAM" id="SSF52833">
    <property type="entry name" value="Thioredoxin-like"/>
    <property type="match status" value="1"/>
</dbReference>
<protein>
    <recommendedName>
        <fullName evidence="2">Regulatory protein Spx</fullName>
    </recommendedName>
</protein>
<dbReference type="Pfam" id="PF03960">
    <property type="entry name" value="ArsC"/>
    <property type="match status" value="1"/>
</dbReference>
<comment type="caution">
    <text evidence="1">The sequence shown here is derived from an EMBL/GenBank/DDBJ whole genome shotgun (WGS) entry which is preliminary data.</text>
</comment>